<dbReference type="EMBL" id="VXBF01000023">
    <property type="protein sequence ID" value="NXM79331.1"/>
    <property type="molecule type" value="Genomic_DNA"/>
</dbReference>
<name>A0A7L1DQN6_OENON</name>
<keyword evidence="1" id="KW-0175">Coiled coil</keyword>
<proteinExistence type="predicted"/>
<organism evidence="3 4">
    <name type="scientific">Oenanthe oenanthe</name>
    <name type="common">Northern wheatear</name>
    <dbReference type="NCBI Taxonomy" id="279966"/>
    <lineage>
        <taxon>Eukaryota</taxon>
        <taxon>Metazoa</taxon>
        <taxon>Chordata</taxon>
        <taxon>Craniata</taxon>
        <taxon>Vertebrata</taxon>
        <taxon>Euteleostomi</taxon>
        <taxon>Archelosauria</taxon>
        <taxon>Archosauria</taxon>
        <taxon>Dinosauria</taxon>
        <taxon>Saurischia</taxon>
        <taxon>Theropoda</taxon>
        <taxon>Coelurosauria</taxon>
        <taxon>Aves</taxon>
        <taxon>Neognathae</taxon>
        <taxon>Neoaves</taxon>
        <taxon>Telluraves</taxon>
        <taxon>Australaves</taxon>
        <taxon>Passeriformes</taxon>
        <taxon>Muscicapidae</taxon>
        <taxon>Oenanthe</taxon>
    </lineage>
</organism>
<feature type="compositionally biased region" description="Low complexity" evidence="2">
    <location>
        <begin position="112"/>
        <end position="126"/>
    </location>
</feature>
<gene>
    <name evidence="3" type="primary">Pbxip1_0</name>
    <name evidence="3" type="ORF">OENOEN_R15110</name>
</gene>
<evidence type="ECO:0000313" key="4">
    <source>
        <dbReference type="Proteomes" id="UP000565754"/>
    </source>
</evidence>
<dbReference type="PANTHER" id="PTHR28638:SF1">
    <property type="entry name" value="PRE-B-CELL LEUKEMIA TRANSCRIPTION FACTOR-INTERACTING PROTEIN 1"/>
    <property type="match status" value="1"/>
</dbReference>
<comment type="caution">
    <text evidence="3">The sequence shown here is derived from an EMBL/GenBank/DDBJ whole genome shotgun (WGS) entry which is preliminary data.</text>
</comment>
<feature type="non-terminal residue" evidence="3">
    <location>
        <position position="132"/>
    </location>
</feature>
<dbReference type="AlphaFoldDB" id="A0A7L1DQN6"/>
<dbReference type="PANTHER" id="PTHR28638">
    <property type="entry name" value="CELL CYCLE PROGRESSION PROTEIN 1"/>
    <property type="match status" value="1"/>
</dbReference>
<evidence type="ECO:0000313" key="3">
    <source>
        <dbReference type="EMBL" id="NXM79331.1"/>
    </source>
</evidence>
<protein>
    <submittedName>
        <fullName evidence="3">PBIP1 protein</fullName>
    </submittedName>
</protein>
<sequence>GPVESVSSWDLGAGEQESLLSTDSNDSEQKPPLPDAGDSQSVQSMSQLLDKLAKENQEIRLMQAELQVGAQCRVSVLYPGAALLLPALSQPPTLPQAHKEDLQALLHRSEGEAAAAGAQQQSLAAENARLRA</sequence>
<dbReference type="InterPro" id="IPR051990">
    <property type="entry name" value="CCPG1/PBIP1"/>
</dbReference>
<keyword evidence="4" id="KW-1185">Reference proteome</keyword>
<feature type="region of interest" description="Disordered" evidence="2">
    <location>
        <begin position="111"/>
        <end position="132"/>
    </location>
</feature>
<evidence type="ECO:0000256" key="2">
    <source>
        <dbReference type="SAM" id="MobiDB-lite"/>
    </source>
</evidence>
<dbReference type="Proteomes" id="UP000565754">
    <property type="component" value="Unassembled WGS sequence"/>
</dbReference>
<feature type="compositionally biased region" description="Polar residues" evidence="2">
    <location>
        <begin position="38"/>
        <end position="47"/>
    </location>
</feature>
<dbReference type="GO" id="GO:0016020">
    <property type="term" value="C:membrane"/>
    <property type="evidence" value="ECO:0007669"/>
    <property type="project" value="TreeGrafter"/>
</dbReference>
<evidence type="ECO:0000256" key="1">
    <source>
        <dbReference type="ARBA" id="ARBA00023054"/>
    </source>
</evidence>
<feature type="non-terminal residue" evidence="3">
    <location>
        <position position="1"/>
    </location>
</feature>
<accession>A0A7L1DQN6</accession>
<feature type="region of interest" description="Disordered" evidence="2">
    <location>
        <begin position="1"/>
        <end position="49"/>
    </location>
</feature>
<reference evidence="3 4" key="1">
    <citation type="submission" date="2019-09" db="EMBL/GenBank/DDBJ databases">
        <title>Bird 10,000 Genomes (B10K) Project - Family phase.</title>
        <authorList>
            <person name="Zhang G."/>
        </authorList>
    </citation>
    <scope>NUCLEOTIDE SEQUENCE [LARGE SCALE GENOMIC DNA]</scope>
    <source>
        <strain evidence="3">B10K-DU-001-74</strain>
        <tissue evidence="3">Muscle</tissue>
    </source>
</reference>